<name>A0A5C9A4M9_9GAMM</name>
<comment type="similarity">
    <text evidence="2 10">Belongs to the ketopantoate reductase family.</text>
</comment>
<keyword evidence="5 10" id="KW-0566">Pantothenate biosynthesis</keyword>
<evidence type="ECO:0000256" key="10">
    <source>
        <dbReference type="RuleBase" id="RU362068"/>
    </source>
</evidence>
<evidence type="ECO:0000259" key="12">
    <source>
        <dbReference type="Pfam" id="PF08546"/>
    </source>
</evidence>
<dbReference type="SUPFAM" id="SSF48179">
    <property type="entry name" value="6-phosphogluconate dehydrogenase C-terminal domain-like"/>
    <property type="match status" value="1"/>
</dbReference>
<evidence type="ECO:0000313" key="14">
    <source>
        <dbReference type="Proteomes" id="UP000321933"/>
    </source>
</evidence>
<reference evidence="13 14" key="1">
    <citation type="submission" date="2019-08" db="EMBL/GenBank/DDBJ databases">
        <title>Parahaliea maris sp. nov., isolated from the surface seawater.</title>
        <authorList>
            <person name="Liu Y."/>
        </authorList>
    </citation>
    <scope>NUCLEOTIDE SEQUENCE [LARGE SCALE GENOMIC DNA]</scope>
    <source>
        <strain evidence="13 14">S2-26</strain>
    </source>
</reference>
<comment type="catalytic activity">
    <reaction evidence="9 10">
        <text>(R)-pantoate + NADP(+) = 2-dehydropantoate + NADPH + H(+)</text>
        <dbReference type="Rhea" id="RHEA:16233"/>
        <dbReference type="ChEBI" id="CHEBI:11561"/>
        <dbReference type="ChEBI" id="CHEBI:15378"/>
        <dbReference type="ChEBI" id="CHEBI:15980"/>
        <dbReference type="ChEBI" id="CHEBI:57783"/>
        <dbReference type="ChEBI" id="CHEBI:58349"/>
        <dbReference type="EC" id="1.1.1.169"/>
    </reaction>
</comment>
<protein>
    <recommendedName>
        <fullName evidence="4 10">2-dehydropantoate 2-reductase</fullName>
        <ecNumber evidence="3 10">1.1.1.169</ecNumber>
    </recommendedName>
    <alternativeName>
        <fullName evidence="8 10">Ketopantoate reductase</fullName>
    </alternativeName>
</protein>
<dbReference type="GO" id="GO:0008677">
    <property type="term" value="F:2-dehydropantoate 2-reductase activity"/>
    <property type="evidence" value="ECO:0007669"/>
    <property type="project" value="UniProtKB-EC"/>
</dbReference>
<gene>
    <name evidence="13" type="ORF">FVW59_03470</name>
</gene>
<evidence type="ECO:0000256" key="9">
    <source>
        <dbReference type="ARBA" id="ARBA00048793"/>
    </source>
</evidence>
<evidence type="ECO:0000256" key="3">
    <source>
        <dbReference type="ARBA" id="ARBA00013014"/>
    </source>
</evidence>
<comment type="function">
    <text evidence="10">Catalyzes the NADPH-dependent reduction of ketopantoate into pantoic acid.</text>
</comment>
<dbReference type="EMBL" id="VRYZ01000001">
    <property type="protein sequence ID" value="TXS94974.1"/>
    <property type="molecule type" value="Genomic_DNA"/>
</dbReference>
<dbReference type="InterPro" id="IPR036291">
    <property type="entry name" value="NAD(P)-bd_dom_sf"/>
</dbReference>
<sequence length="299" mass="31805">MSASHWHILGCGAMGRLYAAQLSRAGLKVVLLPRTAPSGAAMAIDITGLSASHHALPWESPDASGPIQQLLVFTKAYDVAPALATVRHRLHDDSRVILMANGMGYAEELRTVAPALRPALGTSTQGAHRQGDGVVLHAGHGITRVGMPGVPHAPDWFAPLADALPDCRWESDINAALWRKLAINCAINPLTALHNCANGELGERPELATQVGELCREIAAVARAAGQAAALEGLETQVFEVIRATAANRSSMLQDFSAGRRSEIDYITGFVLRQALQFGISAPRNEALWRAVKARETAA</sequence>
<evidence type="ECO:0000256" key="2">
    <source>
        <dbReference type="ARBA" id="ARBA00007870"/>
    </source>
</evidence>
<dbReference type="UniPathway" id="UPA00028">
    <property type="reaction ID" value="UER00004"/>
</dbReference>
<dbReference type="OrthoDB" id="6530772at2"/>
<dbReference type="NCBIfam" id="TIGR00745">
    <property type="entry name" value="apbA_panE"/>
    <property type="match status" value="1"/>
</dbReference>
<dbReference type="Proteomes" id="UP000321933">
    <property type="component" value="Unassembled WGS sequence"/>
</dbReference>
<dbReference type="Pfam" id="PF08546">
    <property type="entry name" value="ApbA_C"/>
    <property type="match status" value="1"/>
</dbReference>
<accession>A0A5C9A4M9</accession>
<evidence type="ECO:0000256" key="5">
    <source>
        <dbReference type="ARBA" id="ARBA00022655"/>
    </source>
</evidence>
<keyword evidence="14" id="KW-1185">Reference proteome</keyword>
<dbReference type="PANTHER" id="PTHR43765:SF2">
    <property type="entry name" value="2-DEHYDROPANTOATE 2-REDUCTASE"/>
    <property type="match status" value="1"/>
</dbReference>
<evidence type="ECO:0000256" key="8">
    <source>
        <dbReference type="ARBA" id="ARBA00032024"/>
    </source>
</evidence>
<evidence type="ECO:0000256" key="1">
    <source>
        <dbReference type="ARBA" id="ARBA00004994"/>
    </source>
</evidence>
<dbReference type="Pfam" id="PF02558">
    <property type="entry name" value="ApbA"/>
    <property type="match status" value="1"/>
</dbReference>
<dbReference type="RefSeq" id="WP_148062814.1">
    <property type="nucleotide sequence ID" value="NZ_VRYZ01000001.1"/>
</dbReference>
<dbReference type="GO" id="GO:0050661">
    <property type="term" value="F:NADP binding"/>
    <property type="evidence" value="ECO:0007669"/>
    <property type="project" value="TreeGrafter"/>
</dbReference>
<dbReference type="InterPro" id="IPR050838">
    <property type="entry name" value="Ketopantoate_reductase"/>
</dbReference>
<evidence type="ECO:0000256" key="6">
    <source>
        <dbReference type="ARBA" id="ARBA00022857"/>
    </source>
</evidence>
<proteinExistence type="inferred from homology"/>
<dbReference type="InterPro" id="IPR003710">
    <property type="entry name" value="ApbA"/>
</dbReference>
<keyword evidence="6 10" id="KW-0521">NADP</keyword>
<dbReference type="AlphaFoldDB" id="A0A5C9A4M9"/>
<dbReference type="EC" id="1.1.1.169" evidence="3 10"/>
<organism evidence="13 14">
    <name type="scientific">Parahaliea aestuarii</name>
    <dbReference type="NCBI Taxonomy" id="1852021"/>
    <lineage>
        <taxon>Bacteria</taxon>
        <taxon>Pseudomonadati</taxon>
        <taxon>Pseudomonadota</taxon>
        <taxon>Gammaproteobacteria</taxon>
        <taxon>Cellvibrionales</taxon>
        <taxon>Halieaceae</taxon>
        <taxon>Parahaliea</taxon>
    </lineage>
</organism>
<dbReference type="Gene3D" id="3.40.50.720">
    <property type="entry name" value="NAD(P)-binding Rossmann-like Domain"/>
    <property type="match status" value="1"/>
</dbReference>
<dbReference type="SUPFAM" id="SSF51735">
    <property type="entry name" value="NAD(P)-binding Rossmann-fold domains"/>
    <property type="match status" value="1"/>
</dbReference>
<comment type="caution">
    <text evidence="13">The sequence shown here is derived from an EMBL/GenBank/DDBJ whole genome shotgun (WGS) entry which is preliminary data.</text>
</comment>
<dbReference type="GO" id="GO:0005737">
    <property type="term" value="C:cytoplasm"/>
    <property type="evidence" value="ECO:0007669"/>
    <property type="project" value="TreeGrafter"/>
</dbReference>
<evidence type="ECO:0000259" key="11">
    <source>
        <dbReference type="Pfam" id="PF02558"/>
    </source>
</evidence>
<feature type="domain" description="Ketopantoate reductase C-terminal" evidence="12">
    <location>
        <begin position="172"/>
        <end position="296"/>
    </location>
</feature>
<dbReference type="Gene3D" id="1.10.1040.10">
    <property type="entry name" value="N-(1-d-carboxylethyl)-l-norvaline Dehydrogenase, domain 2"/>
    <property type="match status" value="1"/>
</dbReference>
<evidence type="ECO:0000256" key="4">
    <source>
        <dbReference type="ARBA" id="ARBA00019465"/>
    </source>
</evidence>
<evidence type="ECO:0000313" key="13">
    <source>
        <dbReference type="EMBL" id="TXS94974.1"/>
    </source>
</evidence>
<evidence type="ECO:0000256" key="7">
    <source>
        <dbReference type="ARBA" id="ARBA00023002"/>
    </source>
</evidence>
<comment type="pathway">
    <text evidence="1 10">Cofactor biosynthesis; (R)-pantothenate biosynthesis; (R)-pantoate from 3-methyl-2-oxobutanoate: step 2/2.</text>
</comment>
<feature type="domain" description="Ketopantoate reductase N-terminal" evidence="11">
    <location>
        <begin position="6"/>
        <end position="147"/>
    </location>
</feature>
<keyword evidence="7 10" id="KW-0560">Oxidoreductase</keyword>
<dbReference type="InterPro" id="IPR013332">
    <property type="entry name" value="KPR_N"/>
</dbReference>
<dbReference type="InterPro" id="IPR008927">
    <property type="entry name" value="6-PGluconate_DH-like_C_sf"/>
</dbReference>
<dbReference type="InterPro" id="IPR013752">
    <property type="entry name" value="KPA_reductase"/>
</dbReference>
<dbReference type="GO" id="GO:0015940">
    <property type="term" value="P:pantothenate biosynthetic process"/>
    <property type="evidence" value="ECO:0007669"/>
    <property type="project" value="UniProtKB-UniPathway"/>
</dbReference>
<dbReference type="PANTHER" id="PTHR43765">
    <property type="entry name" value="2-DEHYDROPANTOATE 2-REDUCTASE-RELATED"/>
    <property type="match status" value="1"/>
</dbReference>
<dbReference type="FunFam" id="1.10.1040.10:FF:000017">
    <property type="entry name" value="2-dehydropantoate 2-reductase"/>
    <property type="match status" value="1"/>
</dbReference>
<dbReference type="InterPro" id="IPR013328">
    <property type="entry name" value="6PGD_dom2"/>
</dbReference>